<organism evidence="2 3">
    <name type="scientific">Halopolyspora algeriensis</name>
    <dbReference type="NCBI Taxonomy" id="1500506"/>
    <lineage>
        <taxon>Bacteria</taxon>
        <taxon>Bacillati</taxon>
        <taxon>Actinomycetota</taxon>
        <taxon>Actinomycetes</taxon>
        <taxon>Actinomycetes incertae sedis</taxon>
        <taxon>Halopolyspora</taxon>
    </lineage>
</organism>
<keyword evidence="3" id="KW-1185">Reference proteome</keyword>
<gene>
    <name evidence="2" type="ORF">DFQ14_10985</name>
</gene>
<evidence type="ECO:0000313" key="3">
    <source>
        <dbReference type="Proteomes" id="UP000253495"/>
    </source>
</evidence>
<reference evidence="2 3" key="1">
    <citation type="submission" date="2018-07" db="EMBL/GenBank/DDBJ databases">
        <title>Genomic Encyclopedia of Type Strains, Phase III (KMG-III): the genomes of soil and plant-associated and newly described type strains.</title>
        <authorList>
            <person name="Whitman W."/>
        </authorList>
    </citation>
    <scope>NUCLEOTIDE SEQUENCE [LARGE SCALE GENOMIC DNA]</scope>
    <source>
        <strain evidence="2 3">CECT 8575</strain>
    </source>
</reference>
<accession>A0A368VHY7</accession>
<dbReference type="EMBL" id="QPJC01000009">
    <property type="protein sequence ID" value="RCW41008.1"/>
    <property type="molecule type" value="Genomic_DNA"/>
</dbReference>
<evidence type="ECO:0000313" key="2">
    <source>
        <dbReference type="EMBL" id="RCW41008.1"/>
    </source>
</evidence>
<dbReference type="Proteomes" id="UP000253495">
    <property type="component" value="Unassembled WGS sequence"/>
</dbReference>
<feature type="region of interest" description="Disordered" evidence="1">
    <location>
        <begin position="1"/>
        <end position="30"/>
    </location>
</feature>
<comment type="caution">
    <text evidence="2">The sequence shown here is derived from an EMBL/GenBank/DDBJ whole genome shotgun (WGS) entry which is preliminary data.</text>
</comment>
<protein>
    <submittedName>
        <fullName evidence="2">Uncharacterized protein</fullName>
    </submittedName>
</protein>
<evidence type="ECO:0000256" key="1">
    <source>
        <dbReference type="SAM" id="MobiDB-lite"/>
    </source>
</evidence>
<name>A0A368VHY7_9ACTN</name>
<proteinExistence type="predicted"/>
<dbReference type="AlphaFoldDB" id="A0A368VHY7"/>
<sequence>MRSRVVGPSVRPMTAPHGRPSDSALLQRPRQTRHPLVELGMGAMLAASRPLWTAVARIDMAVSLDCPWRAT</sequence>